<dbReference type="InterPro" id="IPR008936">
    <property type="entry name" value="Rho_GTPase_activation_prot"/>
</dbReference>
<dbReference type="EMBL" id="JAHRIN010017571">
    <property type="protein sequence ID" value="MEQ2197358.1"/>
    <property type="molecule type" value="Genomic_DNA"/>
</dbReference>
<name>A0ABV0QNE1_9TELE</name>
<reference evidence="2 3" key="1">
    <citation type="submission" date="2021-06" db="EMBL/GenBank/DDBJ databases">
        <authorList>
            <person name="Palmer J.M."/>
        </authorList>
    </citation>
    <scope>NUCLEOTIDE SEQUENCE [LARGE SCALE GENOMIC DNA]</scope>
    <source>
        <strain evidence="2 3">XC_2019</strain>
        <tissue evidence="2">Muscle</tissue>
    </source>
</reference>
<evidence type="ECO:0000313" key="2">
    <source>
        <dbReference type="EMBL" id="MEQ2197358.1"/>
    </source>
</evidence>
<feature type="domain" description="Rho-GAP" evidence="1">
    <location>
        <begin position="46"/>
        <end position="220"/>
    </location>
</feature>
<dbReference type="PANTHER" id="PTHR15904:SF19">
    <property type="entry name" value="PROTEIN FAM13C"/>
    <property type="match status" value="1"/>
</dbReference>
<dbReference type="Proteomes" id="UP001434883">
    <property type="component" value="Unassembled WGS sequence"/>
</dbReference>
<dbReference type="SMART" id="SM00324">
    <property type="entry name" value="RhoGAP"/>
    <property type="match status" value="1"/>
</dbReference>
<dbReference type="Pfam" id="PF00620">
    <property type="entry name" value="RhoGAP"/>
    <property type="match status" value="1"/>
</dbReference>
<organism evidence="2 3">
    <name type="scientific">Xenoophorus captivus</name>
    <dbReference type="NCBI Taxonomy" id="1517983"/>
    <lineage>
        <taxon>Eukaryota</taxon>
        <taxon>Metazoa</taxon>
        <taxon>Chordata</taxon>
        <taxon>Craniata</taxon>
        <taxon>Vertebrata</taxon>
        <taxon>Euteleostomi</taxon>
        <taxon>Actinopterygii</taxon>
        <taxon>Neopterygii</taxon>
        <taxon>Teleostei</taxon>
        <taxon>Neoteleostei</taxon>
        <taxon>Acanthomorphata</taxon>
        <taxon>Ovalentaria</taxon>
        <taxon>Atherinomorphae</taxon>
        <taxon>Cyprinodontiformes</taxon>
        <taxon>Goodeidae</taxon>
        <taxon>Xenoophorus</taxon>
    </lineage>
</organism>
<keyword evidence="3" id="KW-1185">Reference proteome</keyword>
<proteinExistence type="predicted"/>
<dbReference type="PANTHER" id="PTHR15904">
    <property type="entry name" value="FAM13"/>
    <property type="match status" value="1"/>
</dbReference>
<feature type="non-terminal residue" evidence="2">
    <location>
        <position position="220"/>
    </location>
</feature>
<dbReference type="InterPro" id="IPR039102">
    <property type="entry name" value="FAM13"/>
</dbReference>
<dbReference type="PROSITE" id="PS50238">
    <property type="entry name" value="RHOGAP"/>
    <property type="match status" value="1"/>
</dbReference>
<dbReference type="SUPFAM" id="SSF48350">
    <property type="entry name" value="GTPase activation domain, GAP"/>
    <property type="match status" value="1"/>
</dbReference>
<protein>
    <recommendedName>
        <fullName evidence="1">Rho-GAP domain-containing protein</fullName>
    </recommendedName>
</protein>
<evidence type="ECO:0000313" key="3">
    <source>
        <dbReference type="Proteomes" id="UP001434883"/>
    </source>
</evidence>
<gene>
    <name evidence="2" type="ORF">XENOCAPTIV_028267</name>
</gene>
<dbReference type="InterPro" id="IPR000198">
    <property type="entry name" value="RhoGAP_dom"/>
</dbReference>
<accession>A0ABV0QNE1</accession>
<dbReference type="Gene3D" id="1.10.555.10">
    <property type="entry name" value="Rho GTPase activation protein"/>
    <property type="match status" value="1"/>
</dbReference>
<sequence>MGASASICSDASSVRILRPNAKVCPELTVPAHVPLHKVPPGCVFGVTLEKLKDDGQMVFGIPLVLRDLVEFLDKNGLHHRGLFRLCGSVARTRQLRQQWDQGERVDLEQEGDIPTVASLLKLFLRELPTPLVPEPQLKQLVLSLTGHALEPELNHRLRENLCLLPDSNLHILSYLIQFLTRVASQSQSNHMPVENIATIFGPCIFRKTAYRYEQGLQDFA</sequence>
<comment type="caution">
    <text evidence="2">The sequence shown here is derived from an EMBL/GenBank/DDBJ whole genome shotgun (WGS) entry which is preliminary data.</text>
</comment>
<evidence type="ECO:0000259" key="1">
    <source>
        <dbReference type="PROSITE" id="PS50238"/>
    </source>
</evidence>